<dbReference type="Pfam" id="PF14123">
    <property type="entry name" value="DUF4290"/>
    <property type="match status" value="1"/>
</dbReference>
<dbReference type="Proteomes" id="UP000823769">
    <property type="component" value="Unassembled WGS sequence"/>
</dbReference>
<reference evidence="2" key="1">
    <citation type="submission" date="2020-10" db="EMBL/GenBank/DDBJ databases">
        <authorList>
            <person name="Gilroy R."/>
        </authorList>
    </citation>
    <scope>NUCLEOTIDE SEQUENCE</scope>
    <source>
        <strain evidence="2">B3-1481</strain>
    </source>
</reference>
<reference evidence="2" key="2">
    <citation type="journal article" date="2021" name="PeerJ">
        <title>Extensive microbial diversity within the chicken gut microbiome revealed by metagenomics and culture.</title>
        <authorList>
            <person name="Gilroy R."/>
            <person name="Ravi A."/>
            <person name="Getino M."/>
            <person name="Pursley I."/>
            <person name="Horton D.L."/>
            <person name="Alikhan N.F."/>
            <person name="Baker D."/>
            <person name="Gharbi K."/>
            <person name="Hall N."/>
            <person name="Watson M."/>
            <person name="Adriaenssens E.M."/>
            <person name="Foster-Nyarko E."/>
            <person name="Jarju S."/>
            <person name="Secka A."/>
            <person name="Antonio M."/>
            <person name="Oren A."/>
            <person name="Chaudhuri R.R."/>
            <person name="La Ragione R."/>
            <person name="Hildebrand F."/>
            <person name="Pallen M.J."/>
        </authorList>
    </citation>
    <scope>NUCLEOTIDE SEQUENCE</scope>
    <source>
        <strain evidence="2">B3-1481</strain>
    </source>
</reference>
<organism evidence="2 3">
    <name type="scientific">Candidatus Cryptobacteroides avistercoris</name>
    <dbReference type="NCBI Taxonomy" id="2840758"/>
    <lineage>
        <taxon>Bacteria</taxon>
        <taxon>Pseudomonadati</taxon>
        <taxon>Bacteroidota</taxon>
        <taxon>Bacteroidia</taxon>
        <taxon>Bacteroidales</taxon>
        <taxon>Candidatus Cryptobacteroides</taxon>
    </lineage>
</organism>
<evidence type="ECO:0000256" key="1">
    <source>
        <dbReference type="SAM" id="MobiDB-lite"/>
    </source>
</evidence>
<evidence type="ECO:0000313" key="2">
    <source>
        <dbReference type="EMBL" id="MBO8479554.1"/>
    </source>
</evidence>
<feature type="region of interest" description="Disordered" evidence="1">
    <location>
        <begin position="195"/>
        <end position="225"/>
    </location>
</feature>
<dbReference type="EMBL" id="JADILW010000006">
    <property type="protein sequence ID" value="MBO8479554.1"/>
    <property type="molecule type" value="Genomic_DNA"/>
</dbReference>
<protein>
    <submittedName>
        <fullName evidence="2">DUF4290 domain-containing protein</fullName>
    </submittedName>
</protein>
<proteinExistence type="predicted"/>
<evidence type="ECO:0000313" key="3">
    <source>
        <dbReference type="Proteomes" id="UP000823769"/>
    </source>
</evidence>
<dbReference type="InterPro" id="IPR025632">
    <property type="entry name" value="DUF4290"/>
</dbReference>
<sequence>MNDNYNIGLDYNTQREKLTMPEYGRNVLKMIEKLREIPDRDKRSEQARAVVKVMETLNPQVHAQDNFEHKLWDHLYMMAGYDLDIDSPYPCPVAEEFNTAPVPVPMKDTRIKATHYGRNIEKIINLLCEVPDGEAKEEMLRCLAIYMRQQYLIWNKDSVADETIFSDIEKLSDYRIKVPDTITLSKISGDANFSRPGMGINVGQPGGQKNGGRMYRNNRRQNKKK</sequence>
<dbReference type="AlphaFoldDB" id="A0A9D9NMT5"/>
<accession>A0A9D9NMT5</accession>
<name>A0A9D9NMT5_9BACT</name>
<feature type="compositionally biased region" description="Basic residues" evidence="1">
    <location>
        <begin position="216"/>
        <end position="225"/>
    </location>
</feature>
<gene>
    <name evidence="2" type="ORF">IAB76_00370</name>
</gene>
<comment type="caution">
    <text evidence="2">The sequence shown here is derived from an EMBL/GenBank/DDBJ whole genome shotgun (WGS) entry which is preliminary data.</text>
</comment>